<dbReference type="EMBL" id="CP049865">
    <property type="protein sequence ID" value="QIK71670.1"/>
    <property type="molecule type" value="Genomic_DNA"/>
</dbReference>
<dbReference type="RefSeq" id="WP_166232298.1">
    <property type="nucleotide sequence ID" value="NZ_CP049865.1"/>
</dbReference>
<dbReference type="PROSITE" id="PS51257">
    <property type="entry name" value="PROKAR_LIPOPROTEIN"/>
    <property type="match status" value="1"/>
</dbReference>
<name>A0A6G7Y4B9_9ACTN</name>
<sequence length="277" mass="29118">MKRSSVFAALAAAAMVLVGCAAEPPAPTQTIIRTVTPSPTSAPAVPAPSGFPCRDLRPDETAVLEGAVRPMINRPMRAVDLGSGWAVVSFWHNTLPPEQMALATDGTTFVNLAESWTGVVGDLRFDGARDAYTAAQSCAADLRETKYLPGTTLPMGPDPGTALGPTGIVLQYVPADPKFAPKCRALTANERWQVATILGHDVPTGKPEPRAVDLPEDIAVVAYWRAQGKGATLEHFVTDGQQFSNIEADWPGSHSFAGIAFADGPKALKTARACVSG</sequence>
<keyword evidence="3" id="KW-1185">Reference proteome</keyword>
<evidence type="ECO:0000313" key="3">
    <source>
        <dbReference type="Proteomes" id="UP000501058"/>
    </source>
</evidence>
<dbReference type="KEGG" id="prv:G7070_04535"/>
<gene>
    <name evidence="2" type="ORF">G7070_04535</name>
</gene>
<reference evidence="2 3" key="1">
    <citation type="submission" date="2020-03" db="EMBL/GenBank/DDBJ databases">
        <title>Propioniciclava sp. nov., isolated from Hydrophilus acuminatus.</title>
        <authorList>
            <person name="Hyun D.-W."/>
            <person name="Bae J.-W."/>
        </authorList>
    </citation>
    <scope>NUCLEOTIDE SEQUENCE [LARGE SCALE GENOMIC DNA]</scope>
    <source>
        <strain evidence="2 3">HDW11</strain>
    </source>
</reference>
<feature type="signal peptide" evidence="1">
    <location>
        <begin position="1"/>
        <end position="21"/>
    </location>
</feature>
<evidence type="ECO:0000256" key="1">
    <source>
        <dbReference type="SAM" id="SignalP"/>
    </source>
</evidence>
<accession>A0A6G7Y4B9</accession>
<keyword evidence="1" id="KW-0732">Signal</keyword>
<evidence type="ECO:0000313" key="2">
    <source>
        <dbReference type="EMBL" id="QIK71670.1"/>
    </source>
</evidence>
<protein>
    <submittedName>
        <fullName evidence="2">Uncharacterized protein</fullName>
    </submittedName>
</protein>
<feature type="chain" id="PRO_5026307318" evidence="1">
    <location>
        <begin position="22"/>
        <end position="277"/>
    </location>
</feature>
<dbReference type="Proteomes" id="UP000501058">
    <property type="component" value="Chromosome"/>
</dbReference>
<proteinExistence type="predicted"/>
<organism evidence="2 3">
    <name type="scientific">Propioniciclava coleopterorum</name>
    <dbReference type="NCBI Taxonomy" id="2714937"/>
    <lineage>
        <taxon>Bacteria</taxon>
        <taxon>Bacillati</taxon>
        <taxon>Actinomycetota</taxon>
        <taxon>Actinomycetes</taxon>
        <taxon>Propionibacteriales</taxon>
        <taxon>Propionibacteriaceae</taxon>
        <taxon>Propioniciclava</taxon>
    </lineage>
</organism>
<dbReference type="AlphaFoldDB" id="A0A6G7Y4B9"/>